<keyword evidence="4" id="KW-0378">Hydrolase</keyword>
<evidence type="ECO:0000256" key="4">
    <source>
        <dbReference type="ARBA" id="ARBA00022801"/>
    </source>
</evidence>
<proteinExistence type="inferred from homology"/>
<dbReference type="GO" id="GO:0004252">
    <property type="term" value="F:serine-type endopeptidase activity"/>
    <property type="evidence" value="ECO:0007669"/>
    <property type="project" value="InterPro"/>
</dbReference>
<dbReference type="Pfam" id="PF01694">
    <property type="entry name" value="Rhomboid"/>
    <property type="match status" value="1"/>
</dbReference>
<comment type="caution">
    <text evidence="9">The sequence shown here is derived from an EMBL/GenBank/DDBJ whole genome shotgun (WGS) entry which is preliminary data.</text>
</comment>
<evidence type="ECO:0000256" key="3">
    <source>
        <dbReference type="ARBA" id="ARBA00022692"/>
    </source>
</evidence>
<keyword evidence="10" id="KW-1185">Reference proteome</keyword>
<feature type="transmembrane region" description="Helical" evidence="7">
    <location>
        <begin position="159"/>
        <end position="180"/>
    </location>
</feature>
<dbReference type="InterPro" id="IPR022764">
    <property type="entry name" value="Peptidase_S54_rhomboid_dom"/>
</dbReference>
<evidence type="ECO:0000256" key="5">
    <source>
        <dbReference type="ARBA" id="ARBA00022989"/>
    </source>
</evidence>
<evidence type="ECO:0000256" key="2">
    <source>
        <dbReference type="ARBA" id="ARBA00009045"/>
    </source>
</evidence>
<keyword evidence="6 7" id="KW-0472">Membrane</keyword>
<feature type="transmembrane region" description="Helical" evidence="7">
    <location>
        <begin position="224"/>
        <end position="243"/>
    </location>
</feature>
<dbReference type="Gene3D" id="1.20.1540.10">
    <property type="entry name" value="Rhomboid-like"/>
    <property type="match status" value="1"/>
</dbReference>
<feature type="domain" description="Peptidase S54 rhomboid" evidence="8">
    <location>
        <begin position="214"/>
        <end position="348"/>
    </location>
</feature>
<organism evidence="9 10">
    <name type="scientific">Mucilaginibacter straminoryzae</name>
    <dbReference type="NCBI Taxonomy" id="2932774"/>
    <lineage>
        <taxon>Bacteria</taxon>
        <taxon>Pseudomonadati</taxon>
        <taxon>Bacteroidota</taxon>
        <taxon>Sphingobacteriia</taxon>
        <taxon>Sphingobacteriales</taxon>
        <taxon>Sphingobacteriaceae</taxon>
        <taxon>Mucilaginibacter</taxon>
    </lineage>
</organism>
<dbReference type="GO" id="GO:0006508">
    <property type="term" value="P:proteolysis"/>
    <property type="evidence" value="ECO:0007669"/>
    <property type="project" value="UniProtKB-KW"/>
</dbReference>
<dbReference type="AlphaFoldDB" id="A0A9X2BAE1"/>
<dbReference type="GO" id="GO:0016020">
    <property type="term" value="C:membrane"/>
    <property type="evidence" value="ECO:0007669"/>
    <property type="project" value="UniProtKB-SubCell"/>
</dbReference>
<dbReference type="SUPFAM" id="SSF144091">
    <property type="entry name" value="Rhomboid-like"/>
    <property type="match status" value="1"/>
</dbReference>
<feature type="transmembrane region" description="Helical" evidence="7">
    <location>
        <begin position="332"/>
        <end position="352"/>
    </location>
</feature>
<evidence type="ECO:0000313" key="9">
    <source>
        <dbReference type="EMBL" id="MCJ8210720.1"/>
    </source>
</evidence>
<dbReference type="PANTHER" id="PTHR43731:SF14">
    <property type="entry name" value="PRESENILIN-ASSOCIATED RHOMBOID-LIKE PROTEIN, MITOCHONDRIAL"/>
    <property type="match status" value="1"/>
</dbReference>
<gene>
    <name evidence="9" type="ORF">MUY27_13465</name>
</gene>
<keyword evidence="9" id="KW-0645">Protease</keyword>
<protein>
    <submittedName>
        <fullName evidence="9">Rhomboid family intramembrane serine protease</fullName>
    </submittedName>
</protein>
<dbReference type="Proteomes" id="UP001139450">
    <property type="component" value="Unassembled WGS sequence"/>
</dbReference>
<feature type="transmembrane region" description="Helical" evidence="7">
    <location>
        <begin position="309"/>
        <end position="326"/>
    </location>
</feature>
<evidence type="ECO:0000256" key="7">
    <source>
        <dbReference type="SAM" id="Phobius"/>
    </source>
</evidence>
<reference evidence="9" key="1">
    <citation type="submission" date="2022-04" db="EMBL/GenBank/DDBJ databases">
        <title>Mucilaginibacter sp. RS28 isolated from freshwater.</title>
        <authorList>
            <person name="Ko S.-R."/>
        </authorList>
    </citation>
    <scope>NUCLEOTIDE SEQUENCE</scope>
    <source>
        <strain evidence="9">RS28</strain>
    </source>
</reference>
<keyword evidence="5 7" id="KW-1133">Transmembrane helix</keyword>
<dbReference type="RefSeq" id="WP_245130559.1">
    <property type="nucleotide sequence ID" value="NZ_JALJEJ010000006.1"/>
</dbReference>
<dbReference type="InterPro" id="IPR035952">
    <property type="entry name" value="Rhomboid-like_sf"/>
</dbReference>
<name>A0A9X2BAE1_9SPHI</name>
<feature type="transmembrane region" description="Helical" evidence="7">
    <location>
        <begin position="364"/>
        <end position="383"/>
    </location>
</feature>
<evidence type="ECO:0000256" key="6">
    <source>
        <dbReference type="ARBA" id="ARBA00023136"/>
    </source>
</evidence>
<dbReference type="EMBL" id="JALJEJ010000006">
    <property type="protein sequence ID" value="MCJ8210720.1"/>
    <property type="molecule type" value="Genomic_DNA"/>
</dbReference>
<dbReference type="InterPro" id="IPR050925">
    <property type="entry name" value="Rhomboid_protease_S54"/>
</dbReference>
<feature type="transmembrane region" description="Helical" evidence="7">
    <location>
        <begin position="279"/>
        <end position="297"/>
    </location>
</feature>
<feature type="transmembrane region" description="Helical" evidence="7">
    <location>
        <begin position="255"/>
        <end position="273"/>
    </location>
</feature>
<comment type="similarity">
    <text evidence="2">Belongs to the peptidase S54 family.</text>
</comment>
<evidence type="ECO:0000259" key="8">
    <source>
        <dbReference type="Pfam" id="PF01694"/>
    </source>
</evidence>
<accession>A0A9X2BAE1</accession>
<comment type="subcellular location">
    <subcellularLocation>
        <location evidence="1">Membrane</location>
        <topology evidence="1">Multi-pass membrane protein</topology>
    </subcellularLocation>
</comment>
<sequence length="507" mass="57589">MAWGISPRKLEVVPLGAYSADHYLTLLYHAMQNMGWHISYFDHDGIIAYTNISWASYAEEVSARIRGNMVVIKSECVGYQGLFTDYGKNEKNLELLFGEIDVREVVLRAEMEESVQKLMDSVPENQFVQLADPPLAAKEDLRFLPDWFVPTKKYLVTPVLVYLNILAFIASSLAIAVSTIKFLNSKEIRYDDRSPIDDIYLAVGINGRTPVLHGEVWRLITGTFLHGGFMHLLGNMIVLVYIGSLIEWKLGRWNFLFLYLFTGIVASMTSVLWHTDGYALGASGAIFGLFGILLALLSTDFYERNARRALLISTGIFVAFHILPLGKGIDHAAHFGGLISGYVFGWIAYFGLKKNRKGVNTITAGLVSAVLSVLFVVIGMATAKDYQLKEYKQLVDKSENYSRNLYAEFYDDSLVTRDQKLALFKRKTLPQIKLLQNLEGQYLKLTLPEKERKEASYRAQIVKLQAKYFGLLYREFEEKTPKYRPQIIAATDSINKLRAKWTEDDKR</sequence>
<evidence type="ECO:0000313" key="10">
    <source>
        <dbReference type="Proteomes" id="UP001139450"/>
    </source>
</evidence>
<evidence type="ECO:0000256" key="1">
    <source>
        <dbReference type="ARBA" id="ARBA00004141"/>
    </source>
</evidence>
<dbReference type="PANTHER" id="PTHR43731">
    <property type="entry name" value="RHOMBOID PROTEASE"/>
    <property type="match status" value="1"/>
</dbReference>
<keyword evidence="3 7" id="KW-0812">Transmembrane</keyword>